<comment type="caution">
    <text evidence="6">The sequence shown here is derived from an EMBL/GenBank/DDBJ whole genome shotgun (WGS) entry which is preliminary data.</text>
</comment>
<gene>
    <name evidence="6" type="ORF">KIPB_009906</name>
</gene>
<evidence type="ECO:0000259" key="5">
    <source>
        <dbReference type="Pfam" id="PF08541"/>
    </source>
</evidence>
<evidence type="ECO:0000256" key="3">
    <source>
        <dbReference type="ARBA" id="ARBA00022679"/>
    </source>
</evidence>
<dbReference type="EC" id="2.3.1.199" evidence="2"/>
<dbReference type="PANTHER" id="PTHR31561">
    <property type="entry name" value="3-KETOACYL-COA SYNTHASE"/>
    <property type="match status" value="1"/>
</dbReference>
<dbReference type="GO" id="GO:0009922">
    <property type="term" value="F:fatty acid elongase activity"/>
    <property type="evidence" value="ECO:0007669"/>
    <property type="project" value="UniProtKB-EC"/>
</dbReference>
<dbReference type="GO" id="GO:0016020">
    <property type="term" value="C:membrane"/>
    <property type="evidence" value="ECO:0007669"/>
    <property type="project" value="InterPro"/>
</dbReference>
<dbReference type="SUPFAM" id="SSF53901">
    <property type="entry name" value="Thiolase-like"/>
    <property type="match status" value="1"/>
</dbReference>
<organism evidence="6 7">
    <name type="scientific">Kipferlia bialata</name>
    <dbReference type="NCBI Taxonomy" id="797122"/>
    <lineage>
        <taxon>Eukaryota</taxon>
        <taxon>Metamonada</taxon>
        <taxon>Carpediemonas-like organisms</taxon>
        <taxon>Kipferlia</taxon>
    </lineage>
</organism>
<dbReference type="PIRSF" id="PIRSF036417">
    <property type="entry name" value="3-ktacl-CoA_syn"/>
    <property type="match status" value="1"/>
</dbReference>
<feature type="domain" description="FAE" evidence="4">
    <location>
        <begin position="35"/>
        <end position="293"/>
    </location>
</feature>
<dbReference type="InterPro" id="IPR013747">
    <property type="entry name" value="ACP_syn_III_C"/>
</dbReference>
<comment type="similarity">
    <text evidence="1">Belongs to the thiolase-like superfamily. Chalcone/stilbene synthases family.</text>
</comment>
<evidence type="ECO:0000313" key="7">
    <source>
        <dbReference type="Proteomes" id="UP000265618"/>
    </source>
</evidence>
<protein>
    <recommendedName>
        <fullName evidence="2">very-long-chain 3-oxoacyl-CoA synthase</fullName>
        <ecNumber evidence="2">2.3.1.199</ecNumber>
    </recommendedName>
</protein>
<evidence type="ECO:0000256" key="2">
    <source>
        <dbReference type="ARBA" id="ARBA00012307"/>
    </source>
</evidence>
<dbReference type="InterPro" id="IPR016039">
    <property type="entry name" value="Thiolase-like"/>
</dbReference>
<dbReference type="AlphaFoldDB" id="A0A9K3GL65"/>
<feature type="non-terminal residue" evidence="6">
    <location>
        <position position="1"/>
    </location>
</feature>
<evidence type="ECO:0000259" key="4">
    <source>
        <dbReference type="Pfam" id="PF08392"/>
    </source>
</evidence>
<keyword evidence="3" id="KW-0808">Transferase</keyword>
<evidence type="ECO:0000313" key="6">
    <source>
        <dbReference type="EMBL" id="GIQ87794.1"/>
    </source>
</evidence>
<evidence type="ECO:0000256" key="1">
    <source>
        <dbReference type="ARBA" id="ARBA00005531"/>
    </source>
</evidence>
<name>A0A9K3GL65_9EUKA</name>
<sequence>RITRASQGEEISASVEAGQPGYTMNVNEFMRFSRNGQSALAKDYPEQNAEAIKFQRKICTRTGLGQCTYVVPHLREEKETMQDARNEAELVLFNVVQAMLDKADVDPRDIDVLVVTCSLFCPTPSLTAMVVNKFGFREDVRTFNLGGMGCSGGMIGTDLIASLLRADPHLRAMLLCTENITQNWYKGPQRSMLIQNTLFRLGGACILFDTNTRDAKYTLEGTVIRTHLGADDDAYKCVYETTDFLGLRGVKLSKAITRVAGTAIEHNMGVLGRRVLPLTEKMLFVYHNIIKRKWLYRYRLARAKAKGLDPESVVRPPVHQPNFHKVLTHFLIHTGGRAVIDTLEEQLSLSEQQVAPSRAALYRYGNTSSSSVWYELAYLEQTKAMRPKQNVFMVAFGSGFKAGSAVLRSTRYTHAVYAYKYIGYIHVSDSVRVMHGARGIQPYQC</sequence>
<proteinExistence type="inferred from homology"/>
<dbReference type="Pfam" id="PF08541">
    <property type="entry name" value="ACP_syn_III_C"/>
    <property type="match status" value="1"/>
</dbReference>
<dbReference type="InterPro" id="IPR012392">
    <property type="entry name" value="3-ktacl-CoA_syn"/>
</dbReference>
<accession>A0A9K3GL65</accession>
<keyword evidence="7" id="KW-1185">Reference proteome</keyword>
<dbReference type="Pfam" id="PF08392">
    <property type="entry name" value="FAE1_CUT1_RppA"/>
    <property type="match status" value="1"/>
</dbReference>
<dbReference type="Gene3D" id="3.40.47.10">
    <property type="match status" value="2"/>
</dbReference>
<dbReference type="OrthoDB" id="329835at2759"/>
<dbReference type="EMBL" id="BDIP01003502">
    <property type="protein sequence ID" value="GIQ87794.1"/>
    <property type="molecule type" value="Genomic_DNA"/>
</dbReference>
<dbReference type="InterPro" id="IPR013601">
    <property type="entry name" value="FAE1_typ3_polyketide_synth"/>
</dbReference>
<dbReference type="Proteomes" id="UP000265618">
    <property type="component" value="Unassembled WGS sequence"/>
</dbReference>
<dbReference type="CDD" id="cd00831">
    <property type="entry name" value="CHS_like"/>
    <property type="match status" value="1"/>
</dbReference>
<dbReference type="GO" id="GO:0006633">
    <property type="term" value="P:fatty acid biosynthetic process"/>
    <property type="evidence" value="ECO:0007669"/>
    <property type="project" value="InterPro"/>
</dbReference>
<feature type="domain" description="Beta-ketoacyl-[acyl-carrier-protein] synthase III C-terminal" evidence="5">
    <location>
        <begin position="327"/>
        <end position="408"/>
    </location>
</feature>
<reference evidence="6 7" key="1">
    <citation type="journal article" date="2018" name="PLoS ONE">
        <title>The draft genome of Kipferlia bialata reveals reductive genome evolution in fornicate parasites.</title>
        <authorList>
            <person name="Tanifuji G."/>
            <person name="Takabayashi S."/>
            <person name="Kume K."/>
            <person name="Takagi M."/>
            <person name="Nakayama T."/>
            <person name="Kamikawa R."/>
            <person name="Inagaki Y."/>
            <person name="Hashimoto T."/>
        </authorList>
    </citation>
    <scope>NUCLEOTIDE SEQUENCE [LARGE SCALE GENOMIC DNA]</scope>
    <source>
        <strain evidence="6">NY0173</strain>
    </source>
</reference>